<name>A0ABS4SD51_9PROT</name>
<protein>
    <submittedName>
        <fullName evidence="3">Ni/Co efflux regulator RcnB</fullName>
    </submittedName>
</protein>
<evidence type="ECO:0000256" key="1">
    <source>
        <dbReference type="SAM" id="MobiDB-lite"/>
    </source>
</evidence>
<accession>A0ABS4SD51</accession>
<organism evidence="3 4">
    <name type="scientific">Azospirillum rugosum</name>
    <dbReference type="NCBI Taxonomy" id="416170"/>
    <lineage>
        <taxon>Bacteria</taxon>
        <taxon>Pseudomonadati</taxon>
        <taxon>Pseudomonadota</taxon>
        <taxon>Alphaproteobacteria</taxon>
        <taxon>Rhodospirillales</taxon>
        <taxon>Azospirillaceae</taxon>
        <taxon>Azospirillum</taxon>
    </lineage>
</organism>
<evidence type="ECO:0000256" key="2">
    <source>
        <dbReference type="SAM" id="SignalP"/>
    </source>
</evidence>
<feature type="chain" id="PRO_5047526760" evidence="2">
    <location>
        <begin position="25"/>
        <end position="122"/>
    </location>
</feature>
<evidence type="ECO:0000313" key="4">
    <source>
        <dbReference type="Proteomes" id="UP000781958"/>
    </source>
</evidence>
<keyword evidence="2" id="KW-0732">Signal</keyword>
<dbReference type="RefSeq" id="WP_209762652.1">
    <property type="nucleotide sequence ID" value="NZ_JAGINP010000001.1"/>
</dbReference>
<comment type="caution">
    <text evidence="3">The sequence shown here is derived from an EMBL/GenBank/DDBJ whole genome shotgun (WGS) entry which is preliminary data.</text>
</comment>
<reference evidence="3 4" key="1">
    <citation type="submission" date="2021-03" db="EMBL/GenBank/DDBJ databases">
        <title>Genomic Encyclopedia of Type Strains, Phase III (KMG-III): the genomes of soil and plant-associated and newly described type strains.</title>
        <authorList>
            <person name="Whitman W."/>
        </authorList>
    </citation>
    <scope>NUCLEOTIDE SEQUENCE [LARGE SCALE GENOMIC DNA]</scope>
    <source>
        <strain evidence="3 4">IMMIB AFH-6</strain>
    </source>
</reference>
<keyword evidence="4" id="KW-1185">Reference proteome</keyword>
<evidence type="ECO:0000313" key="3">
    <source>
        <dbReference type="EMBL" id="MBP2290508.1"/>
    </source>
</evidence>
<feature type="region of interest" description="Disordered" evidence="1">
    <location>
        <begin position="24"/>
        <end position="122"/>
    </location>
</feature>
<dbReference type="EMBL" id="JAGINP010000001">
    <property type="protein sequence ID" value="MBP2290508.1"/>
    <property type="molecule type" value="Genomic_DNA"/>
</dbReference>
<feature type="compositionally biased region" description="Basic and acidic residues" evidence="1">
    <location>
        <begin position="51"/>
        <end position="122"/>
    </location>
</feature>
<gene>
    <name evidence="3" type="ORF">J2851_000245</name>
</gene>
<dbReference type="Proteomes" id="UP000781958">
    <property type="component" value="Unassembled WGS sequence"/>
</dbReference>
<feature type="signal peptide" evidence="2">
    <location>
        <begin position="1"/>
        <end position="24"/>
    </location>
</feature>
<sequence>MPFAVLAFGSLLALSPVVSPMALAQQSQGQGWGGALDTLNRAVNPNANPADQDRDRDRDRQVRDDRRYEGSSTDDRRGRSEYSRYSDRDLQDRYERIVDEQREMQRERRGLEDEMNRRGIRR</sequence>
<proteinExistence type="predicted"/>